<evidence type="ECO:0000313" key="2">
    <source>
        <dbReference type="Proteomes" id="UP000005387"/>
    </source>
</evidence>
<dbReference type="STRING" id="717606.PaecuDRAFT_1779"/>
<evidence type="ECO:0000313" key="1">
    <source>
        <dbReference type="EMBL" id="EFM11333.1"/>
    </source>
</evidence>
<evidence type="ECO:0008006" key="3">
    <source>
        <dbReference type="Google" id="ProtNLM"/>
    </source>
</evidence>
<dbReference type="EMBL" id="AEDD01000004">
    <property type="protein sequence ID" value="EFM11333.1"/>
    <property type="molecule type" value="Genomic_DNA"/>
</dbReference>
<dbReference type="Proteomes" id="UP000005387">
    <property type="component" value="Unassembled WGS sequence"/>
</dbReference>
<keyword evidence="2" id="KW-1185">Reference proteome</keyword>
<gene>
    <name evidence="1" type="ORF">PaecuDRAFT_1779</name>
</gene>
<dbReference type="RefSeq" id="WP_006037790.1">
    <property type="nucleotide sequence ID" value="NZ_AEDD01000004.1"/>
</dbReference>
<dbReference type="eggNOG" id="ENOG50334D6">
    <property type="taxonomic scope" value="Bacteria"/>
</dbReference>
<dbReference type="AlphaFoldDB" id="E0I828"/>
<organism evidence="1 2">
    <name type="scientific">Paenibacillus curdlanolyticus YK9</name>
    <dbReference type="NCBI Taxonomy" id="717606"/>
    <lineage>
        <taxon>Bacteria</taxon>
        <taxon>Bacillati</taxon>
        <taxon>Bacillota</taxon>
        <taxon>Bacilli</taxon>
        <taxon>Bacillales</taxon>
        <taxon>Paenibacillaceae</taxon>
        <taxon>Paenibacillus</taxon>
    </lineage>
</organism>
<proteinExistence type="predicted"/>
<sequence>MSSAASTGHGESFVSRVSAAIRPIDELAADRSPIGQVQITLEGITAKPLRNRSGWQVFMDLPSGNYVGRLVSEHYLDAEISITVQSGADPVALDVPLLPRSSYPFPSHATLLRGVVKDQAGVPVNDAVVEGVRLEPADSYAAMLAAAGAMGGTRLFLSGLQGEAPAPDTVWLLKNTNVERLEYVRFATPLPADSAAEGYPLAAPLQYAHPAGTTVYPVKQAGTIVSRADSRGDVAIPIVRMPLSRTLVSLSVKREGYRTYVRDIQCDEGRTGSLGIITLLSI</sequence>
<reference evidence="1 2" key="1">
    <citation type="submission" date="2010-07" db="EMBL/GenBank/DDBJ databases">
        <title>The draft genome of Paenibacillus curdlanolyticus YK9.</title>
        <authorList>
            <consortium name="US DOE Joint Genome Institute (JGI-PGF)"/>
            <person name="Lucas S."/>
            <person name="Copeland A."/>
            <person name="Lapidus A."/>
            <person name="Cheng J.-F."/>
            <person name="Bruce D."/>
            <person name="Goodwin L."/>
            <person name="Pitluck S."/>
            <person name="Land M.L."/>
            <person name="Hauser L."/>
            <person name="Chang Y.-J."/>
            <person name="Jeffries C."/>
            <person name="Anderson I.J."/>
            <person name="Johnson E."/>
            <person name="Loganathan U."/>
            <person name="Mulhopadhyay B."/>
            <person name="Kyrpides N."/>
            <person name="Woyke T.J."/>
        </authorList>
    </citation>
    <scope>NUCLEOTIDE SEQUENCE [LARGE SCALE GENOMIC DNA]</scope>
    <source>
        <strain evidence="1 2">YK9</strain>
    </source>
</reference>
<name>E0I828_9BACL</name>
<accession>E0I828</accession>
<protein>
    <recommendedName>
        <fullName evidence="3">Carboxypeptidase regulatory-like domain-containing protein</fullName>
    </recommendedName>
</protein>
<dbReference type="OrthoDB" id="2380855at2"/>